<evidence type="ECO:0000313" key="1">
    <source>
        <dbReference type="EMBL" id="SHI27375.1"/>
    </source>
</evidence>
<reference evidence="2" key="1">
    <citation type="submission" date="2016-11" db="EMBL/GenBank/DDBJ databases">
        <authorList>
            <person name="Varghese N."/>
            <person name="Submissions S."/>
        </authorList>
    </citation>
    <scope>NUCLEOTIDE SEQUENCE [LARGE SCALE GENOMIC DNA]</scope>
    <source>
        <strain evidence="2">DSM 3071</strain>
    </source>
</reference>
<accession>A0A1M5ZSU2</accession>
<proteinExistence type="predicted"/>
<dbReference type="EMBL" id="FQXK01000022">
    <property type="protein sequence ID" value="SHI27375.1"/>
    <property type="molecule type" value="Genomic_DNA"/>
</dbReference>
<sequence length="432" mass="49259">MSTDIGTNNKMFLFLSSGGKAAVIEYRYRLTEDISYDALLEATKDAVESFPYFGLKPVVDREGKLVMEDNDAPMPVFKKDDRLRNLGSEDTYRYLFRVLYGDDEIYIEASHGIGDGRGIMAFSQTLIYYYLVHTGKTIDTEGMIYTKADLSDKTLTDHLLERISEITPENNVEETSVSKIFCPTEEKVMSGTPYTKRLVLSWDFKKLMDKIKPLGASPLTFFHDLISGTMYEYYDVKDATVVADVPVDVREKLGSRAQSNFTVNISIPITRDIIGKGREERYKSLRDKLGEKTKIEYLAYTMKGTAQFLTMIEQISLRDEAMLQMMESKASSTQEPMRSYLLSNIGLMKLPKDMMQYVKDFDIYFTNLEASPVFTMLTFGGKGMVIVGQNFEETGLIDTVYSKLKAMDVDADLRDYGRFKMDDANVKGFFYL</sequence>
<keyword evidence="2" id="KW-1185">Reference proteome</keyword>
<organism evidence="1 2">
    <name type="scientific">Butyrivibrio fibrisolvens DSM 3071</name>
    <dbReference type="NCBI Taxonomy" id="1121131"/>
    <lineage>
        <taxon>Bacteria</taxon>
        <taxon>Bacillati</taxon>
        <taxon>Bacillota</taxon>
        <taxon>Clostridia</taxon>
        <taxon>Lachnospirales</taxon>
        <taxon>Lachnospiraceae</taxon>
        <taxon>Butyrivibrio</taxon>
    </lineage>
</organism>
<name>A0A1M5ZSU2_BUTFI</name>
<dbReference type="Proteomes" id="UP000184278">
    <property type="component" value="Unassembled WGS sequence"/>
</dbReference>
<evidence type="ECO:0008006" key="3">
    <source>
        <dbReference type="Google" id="ProtNLM"/>
    </source>
</evidence>
<gene>
    <name evidence="1" type="ORF">SAMN02745229_02644</name>
</gene>
<dbReference type="STRING" id="1121131.SAMN02745229_02644"/>
<dbReference type="AlphaFoldDB" id="A0A1M5ZSU2"/>
<dbReference type="RefSeq" id="WP_073388458.1">
    <property type="nucleotide sequence ID" value="NZ_FQXK01000022.1"/>
</dbReference>
<evidence type="ECO:0000313" key="2">
    <source>
        <dbReference type="Proteomes" id="UP000184278"/>
    </source>
</evidence>
<protein>
    <recommendedName>
        <fullName evidence="3">Alcohol acetyltransferase</fullName>
    </recommendedName>
</protein>
<dbReference type="OrthoDB" id="4876345at2"/>
<dbReference type="GeneID" id="89511154"/>